<dbReference type="Proteomes" id="UP001283361">
    <property type="component" value="Unassembled WGS sequence"/>
</dbReference>
<dbReference type="EMBL" id="JAWDGP010000670">
    <property type="protein sequence ID" value="KAK3798494.1"/>
    <property type="molecule type" value="Genomic_DNA"/>
</dbReference>
<evidence type="ECO:0000313" key="1">
    <source>
        <dbReference type="EMBL" id="KAK3798494.1"/>
    </source>
</evidence>
<evidence type="ECO:0000313" key="2">
    <source>
        <dbReference type="Proteomes" id="UP001283361"/>
    </source>
</evidence>
<sequence length="146" mass="15767">MNLSPRSTEIQCQPGTFGLQCERNCNCLDRTESCFVHSGGCPSGCAPNYTGEDCSELNCTVGTYGDDCKETCSVTCGGDDLIAASRRMEHVPRAVIQGTLAIIVSQSGEFPVCEWHPRPHPRSAPNLEELIRVVFVGQEEPPAPPP</sequence>
<dbReference type="AlphaFoldDB" id="A0AAE1E8Q5"/>
<protein>
    <recommendedName>
        <fullName evidence="3">EGF-like domain-containing protein</fullName>
    </recommendedName>
</protein>
<evidence type="ECO:0008006" key="3">
    <source>
        <dbReference type="Google" id="ProtNLM"/>
    </source>
</evidence>
<reference evidence="1" key="1">
    <citation type="journal article" date="2023" name="G3 (Bethesda)">
        <title>A reference genome for the long-term kleptoplast-retaining sea slug Elysia crispata morphotype clarki.</title>
        <authorList>
            <person name="Eastman K.E."/>
            <person name="Pendleton A.L."/>
            <person name="Shaikh M.A."/>
            <person name="Suttiyut T."/>
            <person name="Ogas R."/>
            <person name="Tomko P."/>
            <person name="Gavelis G."/>
            <person name="Widhalm J.R."/>
            <person name="Wisecaver J.H."/>
        </authorList>
    </citation>
    <scope>NUCLEOTIDE SEQUENCE</scope>
    <source>
        <strain evidence="1">ECLA1</strain>
    </source>
</reference>
<gene>
    <name evidence="1" type="ORF">RRG08_051475</name>
</gene>
<comment type="caution">
    <text evidence="1">The sequence shown here is derived from an EMBL/GenBank/DDBJ whole genome shotgun (WGS) entry which is preliminary data.</text>
</comment>
<dbReference type="Gene3D" id="2.170.300.10">
    <property type="entry name" value="Tie2 ligand-binding domain superfamily"/>
    <property type="match status" value="1"/>
</dbReference>
<proteinExistence type="predicted"/>
<keyword evidence="2" id="KW-1185">Reference proteome</keyword>
<accession>A0AAE1E8Q5</accession>
<organism evidence="1 2">
    <name type="scientific">Elysia crispata</name>
    <name type="common">lettuce slug</name>
    <dbReference type="NCBI Taxonomy" id="231223"/>
    <lineage>
        <taxon>Eukaryota</taxon>
        <taxon>Metazoa</taxon>
        <taxon>Spiralia</taxon>
        <taxon>Lophotrochozoa</taxon>
        <taxon>Mollusca</taxon>
        <taxon>Gastropoda</taxon>
        <taxon>Heterobranchia</taxon>
        <taxon>Euthyneura</taxon>
        <taxon>Panpulmonata</taxon>
        <taxon>Sacoglossa</taxon>
        <taxon>Placobranchoidea</taxon>
        <taxon>Plakobranchidae</taxon>
        <taxon>Elysia</taxon>
    </lineage>
</organism>
<name>A0AAE1E8Q5_9GAST</name>